<dbReference type="Gramene" id="PUZ44970">
    <property type="protein sequence ID" value="PUZ44970"/>
    <property type="gene ID" value="GQ55_8G183000"/>
</dbReference>
<proteinExistence type="predicted"/>
<evidence type="ECO:0000313" key="7">
    <source>
        <dbReference type="EMBL" id="PUZ44970.1"/>
    </source>
</evidence>
<evidence type="ECO:0000256" key="3">
    <source>
        <dbReference type="ARBA" id="ARBA00022737"/>
    </source>
</evidence>
<dbReference type="InterPro" id="IPR013210">
    <property type="entry name" value="LRR_N_plant-typ"/>
</dbReference>
<dbReference type="Gene3D" id="3.80.10.10">
    <property type="entry name" value="Ribonuclease Inhibitor"/>
    <property type="match status" value="2"/>
</dbReference>
<evidence type="ECO:0000313" key="8">
    <source>
        <dbReference type="Proteomes" id="UP000244336"/>
    </source>
</evidence>
<feature type="domain" description="Disease resistance R13L4/SHOC-2-like LRR" evidence="6">
    <location>
        <begin position="85"/>
        <end position="196"/>
    </location>
</feature>
<dbReference type="OrthoDB" id="406235at2759"/>
<dbReference type="InterPro" id="IPR032675">
    <property type="entry name" value="LRR_dom_sf"/>
</dbReference>
<dbReference type="Pfam" id="PF08263">
    <property type="entry name" value="LRRNT_2"/>
    <property type="match status" value="1"/>
</dbReference>
<dbReference type="AlphaFoldDB" id="A0A2T7CNN8"/>
<name>A0A2T7CNN8_9POAL</name>
<feature type="signal peptide" evidence="4">
    <location>
        <begin position="1"/>
        <end position="27"/>
    </location>
</feature>
<keyword evidence="2 4" id="KW-0732">Signal</keyword>
<sequence>MAAQFAAAAAVLISCLIALATLASCNSEGDILYKQRQAWKDRNNVLQSWDPTLVNPCTWFHITCNNDNAVIRVDLGNAGISGPLIPDLGGLTNLQYFELYDNSLSGTIPATLGNLTKLVSLDLYGNHLTGPIPATLGAIGTLRYLRLYENKLTGAIPTSLGNLMNLQELKLQKNALSGSIPSSLGNIKTLQFLKLNENMLSGRVPLEILSLIISGNLTEINIAKNHLAGTVRSSGFRVTAIIQDKLKAA</sequence>
<dbReference type="InterPro" id="IPR055414">
    <property type="entry name" value="LRR_R13L4/SHOC2-like"/>
</dbReference>
<reference evidence="7 8" key="1">
    <citation type="submission" date="2018-04" db="EMBL/GenBank/DDBJ databases">
        <title>WGS assembly of Panicum hallii var. hallii HAL2.</title>
        <authorList>
            <person name="Lovell J."/>
            <person name="Jenkins J."/>
            <person name="Lowry D."/>
            <person name="Mamidi S."/>
            <person name="Sreedasyam A."/>
            <person name="Weng X."/>
            <person name="Barry K."/>
            <person name="Bonette J."/>
            <person name="Campitelli B."/>
            <person name="Daum C."/>
            <person name="Gordon S."/>
            <person name="Gould B."/>
            <person name="Lipzen A."/>
            <person name="MacQueen A."/>
            <person name="Palacio-Mejia J."/>
            <person name="Plott C."/>
            <person name="Shakirov E."/>
            <person name="Shu S."/>
            <person name="Yoshinaga Y."/>
            <person name="Zane M."/>
            <person name="Rokhsar D."/>
            <person name="Grimwood J."/>
            <person name="Schmutz J."/>
            <person name="Juenger T."/>
        </authorList>
    </citation>
    <scope>NUCLEOTIDE SEQUENCE [LARGE SCALE GENOMIC DNA]</scope>
    <source>
        <strain evidence="8">cv. HAL2</strain>
    </source>
</reference>
<keyword evidence="3" id="KW-0677">Repeat</keyword>
<dbReference type="Proteomes" id="UP000244336">
    <property type="component" value="Chromosome 8"/>
</dbReference>
<organism evidence="7 8">
    <name type="scientific">Panicum hallii var. hallii</name>
    <dbReference type="NCBI Taxonomy" id="1504633"/>
    <lineage>
        <taxon>Eukaryota</taxon>
        <taxon>Viridiplantae</taxon>
        <taxon>Streptophyta</taxon>
        <taxon>Embryophyta</taxon>
        <taxon>Tracheophyta</taxon>
        <taxon>Spermatophyta</taxon>
        <taxon>Magnoliopsida</taxon>
        <taxon>Liliopsida</taxon>
        <taxon>Poales</taxon>
        <taxon>Poaceae</taxon>
        <taxon>PACMAD clade</taxon>
        <taxon>Panicoideae</taxon>
        <taxon>Panicodae</taxon>
        <taxon>Paniceae</taxon>
        <taxon>Panicinae</taxon>
        <taxon>Panicum</taxon>
        <taxon>Panicum sect. Panicum</taxon>
    </lineage>
</organism>
<keyword evidence="8" id="KW-1185">Reference proteome</keyword>
<evidence type="ECO:0000256" key="1">
    <source>
        <dbReference type="ARBA" id="ARBA00022614"/>
    </source>
</evidence>
<evidence type="ECO:0000256" key="2">
    <source>
        <dbReference type="ARBA" id="ARBA00022729"/>
    </source>
</evidence>
<evidence type="ECO:0000256" key="4">
    <source>
        <dbReference type="SAM" id="SignalP"/>
    </source>
</evidence>
<feature type="chain" id="PRO_5015558211" evidence="4">
    <location>
        <begin position="28"/>
        <end position="249"/>
    </location>
</feature>
<accession>A0A2T7CNN8</accession>
<gene>
    <name evidence="7" type="ORF">GQ55_8G183000</name>
</gene>
<protein>
    <submittedName>
        <fullName evidence="7">Uncharacterized protein</fullName>
    </submittedName>
</protein>
<keyword evidence="1" id="KW-0433">Leucine-rich repeat</keyword>
<dbReference type="EMBL" id="CM009756">
    <property type="protein sequence ID" value="PUZ44970.1"/>
    <property type="molecule type" value="Genomic_DNA"/>
</dbReference>
<evidence type="ECO:0000259" key="5">
    <source>
        <dbReference type="Pfam" id="PF08263"/>
    </source>
</evidence>
<dbReference type="Pfam" id="PF23598">
    <property type="entry name" value="LRR_14"/>
    <property type="match status" value="1"/>
</dbReference>
<dbReference type="PANTHER" id="PTHR47988">
    <property type="entry name" value="SOMATIC EMBRYOGENESIS RECEPTOR KINASE 1"/>
    <property type="match status" value="1"/>
</dbReference>
<dbReference type="STRING" id="1504633.A0A2T7CNN8"/>
<dbReference type="SUPFAM" id="SSF52058">
    <property type="entry name" value="L domain-like"/>
    <property type="match status" value="1"/>
</dbReference>
<feature type="domain" description="Leucine-rich repeat-containing N-terminal plant-type" evidence="5">
    <location>
        <begin position="26"/>
        <end position="65"/>
    </location>
</feature>
<dbReference type="FunFam" id="3.80.10.10:FF:000024">
    <property type="entry name" value="Somatic embryogenesis receptor kinase 1"/>
    <property type="match status" value="1"/>
</dbReference>
<evidence type="ECO:0000259" key="6">
    <source>
        <dbReference type="Pfam" id="PF23598"/>
    </source>
</evidence>